<comment type="subcellular location">
    <subcellularLocation>
        <location evidence="1">Nucleus</location>
    </subcellularLocation>
</comment>
<evidence type="ECO:0000256" key="6">
    <source>
        <dbReference type="SAM" id="MobiDB-lite"/>
    </source>
</evidence>
<evidence type="ECO:0000256" key="3">
    <source>
        <dbReference type="ARBA" id="ARBA00023125"/>
    </source>
</evidence>
<dbReference type="PROSITE" id="PS50888">
    <property type="entry name" value="BHLH"/>
    <property type="match status" value="1"/>
</dbReference>
<evidence type="ECO:0000256" key="2">
    <source>
        <dbReference type="ARBA" id="ARBA00023015"/>
    </source>
</evidence>
<accession>A0A9P4ICN0</accession>
<feature type="compositionally biased region" description="Polar residues" evidence="6">
    <location>
        <begin position="400"/>
        <end position="409"/>
    </location>
</feature>
<protein>
    <recommendedName>
        <fullName evidence="7">BHLH domain-containing protein</fullName>
    </recommendedName>
</protein>
<dbReference type="InterPro" id="IPR052207">
    <property type="entry name" value="Max-like/E-box_TFs"/>
</dbReference>
<dbReference type="PANTHER" id="PTHR15741:SF27">
    <property type="entry name" value="TRANSCRIPTION FACTOR AP-4"/>
    <property type="match status" value="1"/>
</dbReference>
<feature type="compositionally biased region" description="Basic and acidic residues" evidence="6">
    <location>
        <begin position="413"/>
        <end position="432"/>
    </location>
</feature>
<gene>
    <name evidence="8" type="ORF">NA57DRAFT_58712</name>
</gene>
<dbReference type="Proteomes" id="UP000799772">
    <property type="component" value="Unassembled WGS sequence"/>
</dbReference>
<keyword evidence="9" id="KW-1185">Reference proteome</keyword>
<keyword evidence="3" id="KW-0238">DNA-binding</keyword>
<feature type="compositionally biased region" description="Low complexity" evidence="6">
    <location>
        <begin position="359"/>
        <end position="381"/>
    </location>
</feature>
<dbReference type="Pfam" id="PF23181">
    <property type="entry name" value="bHLH_INO4"/>
    <property type="match status" value="1"/>
</dbReference>
<sequence>MPGDDNSMPFGYHGFTNEQGFHFTTTDPAPIPSNQSTLFNNQEAGLLNSFFDHIPNPFEDSPLYEGDYKNNLGLHDDYQWMFNEPPPTLQEVSSTTPNLPTTFHGLPHSAYTTATSNTLPVSAADDVLGAASALVHNQFLPQHVQRPSSVSISQPPQTAHTIPSALSSAYLPPALARATAPSPGIIEGRRQSGTPSQQLIFNLKPWDEEADTTLTPGLRATFDQNAHTGMMRQKAEPRKSFPAHTRTYSESQIGTYHQHPAGSNDDEANQRLYRFGSDSHFQINGYVRNPLEPTEEQLSQRILDDNLGAVGGGFISAASTRPSSPAGWRRIKRDIEDDESDDSARKRRKSGRAEDIPPSAKRQSAAQTSRRRASTSVSAAPFAPPARRRKSSPAAPVTPAGSSNGNGTSAKKPPRENLSDEQKRNNHIVSEQKRRNLIKYGFEELNRLVPALRDGGYSKSNVLVEGASYLEVLVAGNEQLKGMGLRVPEDDED</sequence>
<evidence type="ECO:0000313" key="8">
    <source>
        <dbReference type="EMBL" id="KAF2096825.1"/>
    </source>
</evidence>
<keyword evidence="2" id="KW-0805">Transcription regulation</keyword>
<dbReference type="InterPro" id="IPR057072">
    <property type="entry name" value="bHLH_INO4"/>
</dbReference>
<name>A0A9P4ICN0_9PEZI</name>
<evidence type="ECO:0000256" key="1">
    <source>
        <dbReference type="ARBA" id="ARBA00004123"/>
    </source>
</evidence>
<dbReference type="InterPro" id="IPR011598">
    <property type="entry name" value="bHLH_dom"/>
</dbReference>
<dbReference type="GO" id="GO:0046983">
    <property type="term" value="F:protein dimerization activity"/>
    <property type="evidence" value="ECO:0007669"/>
    <property type="project" value="InterPro"/>
</dbReference>
<feature type="domain" description="BHLH" evidence="7">
    <location>
        <begin position="422"/>
        <end position="473"/>
    </location>
</feature>
<feature type="region of interest" description="Disordered" evidence="6">
    <location>
        <begin position="314"/>
        <end position="432"/>
    </location>
</feature>
<dbReference type="GO" id="GO:0005634">
    <property type="term" value="C:nucleus"/>
    <property type="evidence" value="ECO:0007669"/>
    <property type="project" value="UniProtKB-SubCell"/>
</dbReference>
<reference evidence="8" key="1">
    <citation type="journal article" date="2020" name="Stud. Mycol.">
        <title>101 Dothideomycetes genomes: a test case for predicting lifestyles and emergence of pathogens.</title>
        <authorList>
            <person name="Haridas S."/>
            <person name="Albert R."/>
            <person name="Binder M."/>
            <person name="Bloem J."/>
            <person name="Labutti K."/>
            <person name="Salamov A."/>
            <person name="Andreopoulos B."/>
            <person name="Baker S."/>
            <person name="Barry K."/>
            <person name="Bills G."/>
            <person name="Bluhm B."/>
            <person name="Cannon C."/>
            <person name="Castanera R."/>
            <person name="Culley D."/>
            <person name="Daum C."/>
            <person name="Ezra D."/>
            <person name="Gonzalez J."/>
            <person name="Henrissat B."/>
            <person name="Kuo A."/>
            <person name="Liang C."/>
            <person name="Lipzen A."/>
            <person name="Lutzoni F."/>
            <person name="Magnuson J."/>
            <person name="Mondo S."/>
            <person name="Nolan M."/>
            <person name="Ohm R."/>
            <person name="Pangilinan J."/>
            <person name="Park H.-J."/>
            <person name="Ramirez L."/>
            <person name="Alfaro M."/>
            <person name="Sun H."/>
            <person name="Tritt A."/>
            <person name="Yoshinaga Y."/>
            <person name="Zwiers L.-H."/>
            <person name="Turgeon B."/>
            <person name="Goodwin S."/>
            <person name="Spatafora J."/>
            <person name="Crous P."/>
            <person name="Grigoriev I."/>
        </authorList>
    </citation>
    <scope>NUCLEOTIDE SEQUENCE</scope>
    <source>
        <strain evidence="8">CBS 133067</strain>
    </source>
</reference>
<proteinExistence type="predicted"/>
<keyword evidence="5" id="KW-0539">Nucleus</keyword>
<organism evidence="8 9">
    <name type="scientific">Rhizodiscina lignyota</name>
    <dbReference type="NCBI Taxonomy" id="1504668"/>
    <lineage>
        <taxon>Eukaryota</taxon>
        <taxon>Fungi</taxon>
        <taxon>Dikarya</taxon>
        <taxon>Ascomycota</taxon>
        <taxon>Pezizomycotina</taxon>
        <taxon>Dothideomycetes</taxon>
        <taxon>Pleosporomycetidae</taxon>
        <taxon>Aulographales</taxon>
        <taxon>Rhizodiscinaceae</taxon>
        <taxon>Rhizodiscina</taxon>
    </lineage>
</organism>
<dbReference type="SUPFAM" id="SSF47459">
    <property type="entry name" value="HLH, helix-loop-helix DNA-binding domain"/>
    <property type="match status" value="1"/>
</dbReference>
<dbReference type="GO" id="GO:0000978">
    <property type="term" value="F:RNA polymerase II cis-regulatory region sequence-specific DNA binding"/>
    <property type="evidence" value="ECO:0007669"/>
    <property type="project" value="TreeGrafter"/>
</dbReference>
<keyword evidence="4" id="KW-0804">Transcription</keyword>
<dbReference type="EMBL" id="ML978129">
    <property type="protein sequence ID" value="KAF2096825.1"/>
    <property type="molecule type" value="Genomic_DNA"/>
</dbReference>
<dbReference type="InterPro" id="IPR036638">
    <property type="entry name" value="HLH_DNA-bd_sf"/>
</dbReference>
<comment type="caution">
    <text evidence="8">The sequence shown here is derived from an EMBL/GenBank/DDBJ whole genome shotgun (WGS) entry which is preliminary data.</text>
</comment>
<dbReference type="AlphaFoldDB" id="A0A9P4ICN0"/>
<dbReference type="Gene3D" id="4.10.280.10">
    <property type="entry name" value="Helix-loop-helix DNA-binding domain"/>
    <property type="match status" value="1"/>
</dbReference>
<evidence type="ECO:0000256" key="5">
    <source>
        <dbReference type="ARBA" id="ARBA00023242"/>
    </source>
</evidence>
<evidence type="ECO:0000313" key="9">
    <source>
        <dbReference type="Proteomes" id="UP000799772"/>
    </source>
</evidence>
<dbReference type="GO" id="GO:0000981">
    <property type="term" value="F:DNA-binding transcription factor activity, RNA polymerase II-specific"/>
    <property type="evidence" value="ECO:0007669"/>
    <property type="project" value="TreeGrafter"/>
</dbReference>
<dbReference type="PANTHER" id="PTHR15741">
    <property type="entry name" value="BASIC HELIX-LOOP-HELIX ZIP TRANSCRIPTION FACTOR"/>
    <property type="match status" value="1"/>
</dbReference>
<evidence type="ECO:0000259" key="7">
    <source>
        <dbReference type="PROSITE" id="PS50888"/>
    </source>
</evidence>
<evidence type="ECO:0000256" key="4">
    <source>
        <dbReference type="ARBA" id="ARBA00023163"/>
    </source>
</evidence>
<dbReference type="OrthoDB" id="5778525at2759"/>